<dbReference type="Proteomes" id="UP000290288">
    <property type="component" value="Unassembled WGS sequence"/>
</dbReference>
<accession>A0A4Q2DFW8</accession>
<protein>
    <recommendedName>
        <fullName evidence="3">DRBM domain-containing protein</fullName>
    </recommendedName>
</protein>
<dbReference type="EMBL" id="SDEE01000249">
    <property type="protein sequence ID" value="RXW18673.1"/>
    <property type="molecule type" value="Genomic_DNA"/>
</dbReference>
<evidence type="ECO:0008006" key="3">
    <source>
        <dbReference type="Google" id="ProtNLM"/>
    </source>
</evidence>
<sequence>MADAAGSCQRFNNAAQKVYKGSRLPKVIAWETNDVKVNLWTAEARLLLTNGDVEQKFPQKSADSKQEAKDLAASLGYQWLRKEFPGLVN</sequence>
<evidence type="ECO:0000313" key="1">
    <source>
        <dbReference type="EMBL" id="RXW18673.1"/>
    </source>
</evidence>
<reference evidence="1 2" key="1">
    <citation type="submission" date="2019-01" db="EMBL/GenBank/DDBJ databases">
        <title>Draft genome sequence of Psathyrella aberdarensis IHI B618.</title>
        <authorList>
            <person name="Buettner E."/>
            <person name="Kellner H."/>
        </authorList>
    </citation>
    <scope>NUCLEOTIDE SEQUENCE [LARGE SCALE GENOMIC DNA]</scope>
    <source>
        <strain evidence="1 2">IHI B618</strain>
    </source>
</reference>
<proteinExistence type="predicted"/>
<evidence type="ECO:0000313" key="2">
    <source>
        <dbReference type="Proteomes" id="UP000290288"/>
    </source>
</evidence>
<dbReference type="OrthoDB" id="10391227at2759"/>
<organism evidence="1 2">
    <name type="scientific">Candolleomyces aberdarensis</name>
    <dbReference type="NCBI Taxonomy" id="2316362"/>
    <lineage>
        <taxon>Eukaryota</taxon>
        <taxon>Fungi</taxon>
        <taxon>Dikarya</taxon>
        <taxon>Basidiomycota</taxon>
        <taxon>Agaricomycotina</taxon>
        <taxon>Agaricomycetes</taxon>
        <taxon>Agaricomycetidae</taxon>
        <taxon>Agaricales</taxon>
        <taxon>Agaricineae</taxon>
        <taxon>Psathyrellaceae</taxon>
        <taxon>Candolleomyces</taxon>
    </lineage>
</organism>
<gene>
    <name evidence="1" type="ORF">EST38_g7180</name>
</gene>
<name>A0A4Q2DFW8_9AGAR</name>
<dbReference type="AlphaFoldDB" id="A0A4Q2DFW8"/>
<comment type="caution">
    <text evidence="1">The sequence shown here is derived from an EMBL/GenBank/DDBJ whole genome shotgun (WGS) entry which is preliminary data.</text>
</comment>
<keyword evidence="2" id="KW-1185">Reference proteome</keyword>